<comment type="subcellular location">
    <subcellularLocation>
        <location evidence="1">Cell membrane</location>
        <topology evidence="1">Multi-pass membrane protein</topology>
    </subcellularLocation>
</comment>
<dbReference type="Gene3D" id="1.20.1560.10">
    <property type="entry name" value="ABC transporter type 1, transmembrane domain"/>
    <property type="match status" value="1"/>
</dbReference>
<proteinExistence type="predicted"/>
<gene>
    <name evidence="8" type="primary">msbA_1</name>
    <name evidence="8" type="ORF">RGLFYP19_00121</name>
</gene>
<keyword evidence="8" id="KW-0067">ATP-binding</keyword>
<dbReference type="EMBL" id="CACRUK010000023">
    <property type="protein sequence ID" value="VYU20587.1"/>
    <property type="molecule type" value="Genomic_DNA"/>
</dbReference>
<feature type="domain" description="ABC transmembrane type-1" evidence="7">
    <location>
        <begin position="17"/>
        <end position="288"/>
    </location>
</feature>
<accession>A0A6N3D4E8</accession>
<dbReference type="InterPro" id="IPR036640">
    <property type="entry name" value="ABC1_TM_sf"/>
</dbReference>
<dbReference type="GO" id="GO:0140359">
    <property type="term" value="F:ABC-type transporter activity"/>
    <property type="evidence" value="ECO:0007669"/>
    <property type="project" value="InterPro"/>
</dbReference>
<evidence type="ECO:0000259" key="7">
    <source>
        <dbReference type="PROSITE" id="PS50929"/>
    </source>
</evidence>
<dbReference type="PROSITE" id="PS00211">
    <property type="entry name" value="ABC_TRANSPORTER_1"/>
    <property type="match status" value="1"/>
</dbReference>
<evidence type="ECO:0000256" key="5">
    <source>
        <dbReference type="SAM" id="Phobius"/>
    </source>
</evidence>
<dbReference type="InterPro" id="IPR003439">
    <property type="entry name" value="ABC_transporter-like_ATP-bd"/>
</dbReference>
<dbReference type="Pfam" id="PF00664">
    <property type="entry name" value="ABC_membrane"/>
    <property type="match status" value="1"/>
</dbReference>
<dbReference type="InterPro" id="IPR017871">
    <property type="entry name" value="ABC_transporter-like_CS"/>
</dbReference>
<dbReference type="SUPFAM" id="SSF52540">
    <property type="entry name" value="P-loop containing nucleoside triphosphate hydrolases"/>
    <property type="match status" value="1"/>
</dbReference>
<evidence type="ECO:0000256" key="2">
    <source>
        <dbReference type="ARBA" id="ARBA00022692"/>
    </source>
</evidence>
<dbReference type="InterPro" id="IPR011527">
    <property type="entry name" value="ABC1_TM_dom"/>
</dbReference>
<protein>
    <submittedName>
        <fullName evidence="8">Lipid A export ATP-binding/permease protein MsbA</fullName>
        <ecNumber evidence="8">3.6.3.-</ecNumber>
    </submittedName>
</protein>
<dbReference type="Pfam" id="PF00005">
    <property type="entry name" value="ABC_tran"/>
    <property type="match status" value="1"/>
</dbReference>
<dbReference type="GO" id="GO:0016887">
    <property type="term" value="F:ATP hydrolysis activity"/>
    <property type="evidence" value="ECO:0007669"/>
    <property type="project" value="InterPro"/>
</dbReference>
<dbReference type="PANTHER" id="PTHR24221">
    <property type="entry name" value="ATP-BINDING CASSETTE SUB-FAMILY B"/>
    <property type="match status" value="1"/>
</dbReference>
<dbReference type="AlphaFoldDB" id="A0A6N3D4E8"/>
<feature type="transmembrane region" description="Helical" evidence="5">
    <location>
        <begin position="46"/>
        <end position="64"/>
    </location>
</feature>
<name>A0A6N3D4E8_MEDGN</name>
<feature type="transmembrane region" description="Helical" evidence="5">
    <location>
        <begin position="124"/>
        <end position="141"/>
    </location>
</feature>
<keyword evidence="3 5" id="KW-1133">Transmembrane helix</keyword>
<keyword evidence="8" id="KW-0547">Nucleotide-binding</keyword>
<sequence length="532" mass="60739">MKFKFSQTIRNKQKIFIVLSCFILLVSIYMEKLTQELIDRQKPSILHFLFILLIFFCLSCFGYGKKYLETYIEKRGNFEGQAIVYKSILEKGDKVLFENGTGTTLYNVTEDIYQMLPWFSIGRIKLYIEILGLIILGMYMLSVNIKLGIIALSLIGVSIIVANFVSKYVAMQMNLKQFANSKLNQSLTETIKSISTIKQLRKLEYFGEKYNGFMDGEYKRTVRKVISAQTFYIVQLVLSQEMIPVIVLFIGVVSSVFGEATIGISIVMMDLSIRVSKSVQTIGDLLPQKHTAEKIKQRIESRVFDWPNDTKKQEKAGSFKSLTVEINSFSHEGKESNSLREIFFDLQRGDICICKGKSGSGKTTIFELIAKTLSKKELDGSILYNGIDIDTIATKDYYRHLLLVEQNTALIEGTLQENIVLGDTFPLQAIEEVVEVCALKSFIANRGIDFLIEDDGKNISGGEKQRIGLARFLLRRPEILLLDEVTSSLDVETRNEVAYRVIQYIRKYHMTLLVISHNNDFDKYANKFVEIK</sequence>
<evidence type="ECO:0000259" key="6">
    <source>
        <dbReference type="PROSITE" id="PS50893"/>
    </source>
</evidence>
<evidence type="ECO:0000256" key="1">
    <source>
        <dbReference type="ARBA" id="ARBA00004651"/>
    </source>
</evidence>
<feature type="transmembrane region" description="Helical" evidence="5">
    <location>
        <begin position="245"/>
        <end position="269"/>
    </location>
</feature>
<dbReference type="PROSITE" id="PS50893">
    <property type="entry name" value="ABC_TRANSPORTER_2"/>
    <property type="match status" value="1"/>
</dbReference>
<feature type="domain" description="ABC transporter" evidence="6">
    <location>
        <begin position="324"/>
        <end position="529"/>
    </location>
</feature>
<dbReference type="GO" id="GO:0005886">
    <property type="term" value="C:plasma membrane"/>
    <property type="evidence" value="ECO:0007669"/>
    <property type="project" value="UniProtKB-SubCell"/>
</dbReference>
<dbReference type="Gene3D" id="3.40.50.300">
    <property type="entry name" value="P-loop containing nucleotide triphosphate hydrolases"/>
    <property type="match status" value="1"/>
</dbReference>
<evidence type="ECO:0000313" key="8">
    <source>
        <dbReference type="EMBL" id="VYU20587.1"/>
    </source>
</evidence>
<dbReference type="PANTHER" id="PTHR24221:SF654">
    <property type="entry name" value="ATP-BINDING CASSETTE SUB-FAMILY B MEMBER 6"/>
    <property type="match status" value="1"/>
</dbReference>
<evidence type="ECO:0000256" key="4">
    <source>
        <dbReference type="ARBA" id="ARBA00023136"/>
    </source>
</evidence>
<dbReference type="RefSeq" id="WP_156729469.1">
    <property type="nucleotide sequence ID" value="NZ_CACRUK010000023.1"/>
</dbReference>
<dbReference type="SUPFAM" id="SSF90123">
    <property type="entry name" value="ABC transporter transmembrane region"/>
    <property type="match status" value="1"/>
</dbReference>
<dbReference type="PROSITE" id="PS50929">
    <property type="entry name" value="ABC_TM1F"/>
    <property type="match status" value="1"/>
</dbReference>
<keyword evidence="8" id="KW-0378">Hydrolase</keyword>
<keyword evidence="2 5" id="KW-0812">Transmembrane</keyword>
<reference evidence="8" key="1">
    <citation type="submission" date="2019-11" db="EMBL/GenBank/DDBJ databases">
        <authorList>
            <person name="Feng L."/>
        </authorList>
    </citation>
    <scope>NUCLEOTIDE SEQUENCE</scope>
    <source>
        <strain evidence="8">RgnavusLFYP19</strain>
    </source>
</reference>
<keyword evidence="4 5" id="KW-0472">Membrane</keyword>
<dbReference type="InterPro" id="IPR039421">
    <property type="entry name" value="Type_1_exporter"/>
</dbReference>
<dbReference type="GO" id="GO:0034040">
    <property type="term" value="F:ATPase-coupled lipid transmembrane transporter activity"/>
    <property type="evidence" value="ECO:0007669"/>
    <property type="project" value="TreeGrafter"/>
</dbReference>
<evidence type="ECO:0000256" key="3">
    <source>
        <dbReference type="ARBA" id="ARBA00022989"/>
    </source>
</evidence>
<dbReference type="InterPro" id="IPR027417">
    <property type="entry name" value="P-loop_NTPase"/>
</dbReference>
<organism evidence="8">
    <name type="scientific">Mediterraneibacter gnavus</name>
    <name type="common">Ruminococcus gnavus</name>
    <dbReference type="NCBI Taxonomy" id="33038"/>
    <lineage>
        <taxon>Bacteria</taxon>
        <taxon>Bacillati</taxon>
        <taxon>Bacillota</taxon>
        <taxon>Clostridia</taxon>
        <taxon>Lachnospirales</taxon>
        <taxon>Lachnospiraceae</taxon>
        <taxon>Mediterraneibacter</taxon>
    </lineage>
</organism>
<dbReference type="GO" id="GO:0005524">
    <property type="term" value="F:ATP binding"/>
    <property type="evidence" value="ECO:0007669"/>
    <property type="project" value="UniProtKB-KW"/>
</dbReference>
<dbReference type="EC" id="3.6.3.-" evidence="8"/>
<feature type="transmembrane region" description="Helical" evidence="5">
    <location>
        <begin position="147"/>
        <end position="166"/>
    </location>
</feature>